<evidence type="ECO:0000256" key="1">
    <source>
        <dbReference type="SAM" id="Phobius"/>
    </source>
</evidence>
<accession>A0ABT9MCM8</accession>
<evidence type="ECO:0000313" key="2">
    <source>
        <dbReference type="EMBL" id="MDP9764009.1"/>
    </source>
</evidence>
<organism evidence="2 3">
    <name type="scientific">Deinococcus enclensis</name>
    <dbReference type="NCBI Taxonomy" id="1049582"/>
    <lineage>
        <taxon>Bacteria</taxon>
        <taxon>Thermotogati</taxon>
        <taxon>Deinococcota</taxon>
        <taxon>Deinococci</taxon>
        <taxon>Deinococcales</taxon>
        <taxon>Deinococcaceae</taxon>
        <taxon>Deinococcus</taxon>
    </lineage>
</organism>
<keyword evidence="1" id="KW-1133">Transmembrane helix</keyword>
<dbReference type="Proteomes" id="UP001232163">
    <property type="component" value="Unassembled WGS sequence"/>
</dbReference>
<evidence type="ECO:0000313" key="3">
    <source>
        <dbReference type="Proteomes" id="UP001232163"/>
    </source>
</evidence>
<keyword evidence="1" id="KW-0812">Transmembrane</keyword>
<comment type="caution">
    <text evidence="2">The sequence shown here is derived from an EMBL/GenBank/DDBJ whole genome shotgun (WGS) entry which is preliminary data.</text>
</comment>
<keyword evidence="3" id="KW-1185">Reference proteome</keyword>
<reference evidence="2 3" key="1">
    <citation type="submission" date="2023-07" db="EMBL/GenBank/DDBJ databases">
        <title>Genomic Encyclopedia of Type Strains, Phase IV (KMG-IV): sequencing the most valuable type-strain genomes for metagenomic binning, comparative biology and taxonomic classification.</title>
        <authorList>
            <person name="Goeker M."/>
        </authorList>
    </citation>
    <scope>NUCLEOTIDE SEQUENCE [LARGE SCALE GENOMIC DNA]</scope>
    <source>
        <strain evidence="2 3">NIO-1023</strain>
    </source>
</reference>
<keyword evidence="1" id="KW-0472">Membrane</keyword>
<feature type="transmembrane region" description="Helical" evidence="1">
    <location>
        <begin position="274"/>
        <end position="295"/>
    </location>
</feature>
<gene>
    <name evidence="2" type="ORF">QO006_001434</name>
</gene>
<sequence length="304" mass="33313">MTRPEPDLFDLRTEVPPAWNLSGLSAPRWDGVNYFRAPTAPESSLTFPVELPQFMQFRYQVYSPETAVTGRVRLNGELLDTFVFPAGKFVTREVGAFIQPGKQRLTVEYRCGGEPCSGVPLNQYWTQVRLTNSANLPSWQARGLGAGQWRADAPGSPLKISGTEPLLFDGINFYRRITQPDFQISWPPELRPLGVSFYVGSAEPVQVTVKLGDEVLFQGRSAAKAGLAPAISLVGRPEARSLTVRVDCQSGEAGCANLYFNRLSSLTPVSPPGLGGWAGPGALLLALLLLLGWWLRPFPLRRPG</sequence>
<dbReference type="EMBL" id="JAURUR010000003">
    <property type="protein sequence ID" value="MDP9764009.1"/>
    <property type="molecule type" value="Genomic_DNA"/>
</dbReference>
<proteinExistence type="predicted"/>
<protein>
    <submittedName>
        <fullName evidence="2">Uncharacterized protein</fullName>
    </submittedName>
</protein>
<name>A0ABT9MCM8_9DEIO</name>